<organism evidence="2 3">
    <name type="scientific">Penicillium brasilianum</name>
    <dbReference type="NCBI Taxonomy" id="104259"/>
    <lineage>
        <taxon>Eukaryota</taxon>
        <taxon>Fungi</taxon>
        <taxon>Dikarya</taxon>
        <taxon>Ascomycota</taxon>
        <taxon>Pezizomycotina</taxon>
        <taxon>Eurotiomycetes</taxon>
        <taxon>Eurotiomycetidae</taxon>
        <taxon>Eurotiales</taxon>
        <taxon>Aspergillaceae</taxon>
        <taxon>Penicillium</taxon>
    </lineage>
</organism>
<dbReference type="AlphaFoldDB" id="A0A1S9RCL7"/>
<dbReference type="SUPFAM" id="SSF53901">
    <property type="entry name" value="Thiolase-like"/>
    <property type="match status" value="1"/>
</dbReference>
<accession>A0A1S9RCL7</accession>
<dbReference type="EMBL" id="LJBN01000200">
    <property type="protein sequence ID" value="OOQ83274.1"/>
    <property type="molecule type" value="Genomic_DNA"/>
</dbReference>
<dbReference type="PANTHER" id="PTHR43853:SF10">
    <property type="entry name" value="ACETYL-COA C-ACETYLTRANSFERASE"/>
    <property type="match status" value="1"/>
</dbReference>
<sequence>MAAQRLDAVKSQLRPSKVHIESFVEKHPDDIVITLAIRTAFTKAGKGRFKDTSFDHLSYSLLKQVIERSRLNPALINDICFANCWDAQALNKGRAAMLAAGFLYTSTA</sequence>
<dbReference type="Proteomes" id="UP000190744">
    <property type="component" value="Unassembled WGS sequence"/>
</dbReference>
<evidence type="ECO:0000313" key="3">
    <source>
        <dbReference type="Proteomes" id="UP000190744"/>
    </source>
</evidence>
<dbReference type="InterPro" id="IPR016039">
    <property type="entry name" value="Thiolase-like"/>
</dbReference>
<feature type="domain" description="Thiolase N-terminal" evidence="1">
    <location>
        <begin position="31"/>
        <end position="104"/>
    </location>
</feature>
<reference evidence="3" key="1">
    <citation type="submission" date="2015-09" db="EMBL/GenBank/DDBJ databases">
        <authorList>
            <person name="Fill T.P."/>
            <person name="Baretta J.F."/>
            <person name="de Almeida L.G."/>
            <person name="Rocha M."/>
            <person name="de Souza D.H."/>
            <person name="Malavazi I."/>
            <person name="Cerdeira L.T."/>
            <person name="Hong H."/>
            <person name="Samborskyy M."/>
            <person name="de Vasconcelos A.T."/>
            <person name="Leadlay P."/>
            <person name="Rodrigues-Filho E."/>
        </authorList>
    </citation>
    <scope>NUCLEOTIDE SEQUENCE [LARGE SCALE GENOMIC DNA]</scope>
    <source>
        <strain evidence="3">LaBioMMi 136</strain>
    </source>
</reference>
<dbReference type="GO" id="GO:0003988">
    <property type="term" value="F:acetyl-CoA C-acyltransferase activity"/>
    <property type="evidence" value="ECO:0007669"/>
    <property type="project" value="TreeGrafter"/>
</dbReference>
<name>A0A1S9RCL7_PENBI</name>
<dbReference type="Pfam" id="PF00108">
    <property type="entry name" value="Thiolase_N"/>
    <property type="match status" value="1"/>
</dbReference>
<dbReference type="GO" id="GO:0006635">
    <property type="term" value="P:fatty acid beta-oxidation"/>
    <property type="evidence" value="ECO:0007669"/>
    <property type="project" value="TreeGrafter"/>
</dbReference>
<evidence type="ECO:0000313" key="2">
    <source>
        <dbReference type="EMBL" id="OOQ83274.1"/>
    </source>
</evidence>
<dbReference type="GO" id="GO:0010124">
    <property type="term" value="P:phenylacetate catabolic process"/>
    <property type="evidence" value="ECO:0007669"/>
    <property type="project" value="TreeGrafter"/>
</dbReference>
<gene>
    <name evidence="2" type="ORF">PEBR_35262</name>
</gene>
<dbReference type="InterPro" id="IPR050215">
    <property type="entry name" value="Thiolase-like_sf_Thiolase"/>
</dbReference>
<proteinExistence type="predicted"/>
<protein>
    <recommendedName>
        <fullName evidence="1">Thiolase N-terminal domain-containing protein</fullName>
    </recommendedName>
</protein>
<dbReference type="InterPro" id="IPR020616">
    <property type="entry name" value="Thiolase_N"/>
</dbReference>
<dbReference type="PANTHER" id="PTHR43853">
    <property type="entry name" value="3-KETOACYL-COA THIOLASE, PEROXISOMAL"/>
    <property type="match status" value="1"/>
</dbReference>
<evidence type="ECO:0000259" key="1">
    <source>
        <dbReference type="Pfam" id="PF00108"/>
    </source>
</evidence>
<dbReference type="Gene3D" id="3.40.47.10">
    <property type="match status" value="1"/>
</dbReference>
<dbReference type="GO" id="GO:0005777">
    <property type="term" value="C:peroxisome"/>
    <property type="evidence" value="ECO:0007669"/>
    <property type="project" value="TreeGrafter"/>
</dbReference>
<comment type="caution">
    <text evidence="2">The sequence shown here is derived from an EMBL/GenBank/DDBJ whole genome shotgun (WGS) entry which is preliminary data.</text>
</comment>